<reference evidence="2 3" key="1">
    <citation type="submission" date="2024-01" db="EMBL/GenBank/DDBJ databases">
        <title>The genome of the rayed Mediterranean limpet Patella caerulea (Linnaeus, 1758).</title>
        <authorList>
            <person name="Anh-Thu Weber A."/>
            <person name="Halstead-Nussloch G."/>
        </authorList>
    </citation>
    <scope>NUCLEOTIDE SEQUENCE [LARGE SCALE GENOMIC DNA]</scope>
    <source>
        <strain evidence="2">AATW-2023a</strain>
        <tissue evidence="2">Whole specimen</tissue>
    </source>
</reference>
<feature type="signal peptide" evidence="1">
    <location>
        <begin position="1"/>
        <end position="20"/>
    </location>
</feature>
<proteinExistence type="predicted"/>
<organism evidence="2 3">
    <name type="scientific">Patella caerulea</name>
    <name type="common">Rayed Mediterranean limpet</name>
    <dbReference type="NCBI Taxonomy" id="87958"/>
    <lineage>
        <taxon>Eukaryota</taxon>
        <taxon>Metazoa</taxon>
        <taxon>Spiralia</taxon>
        <taxon>Lophotrochozoa</taxon>
        <taxon>Mollusca</taxon>
        <taxon>Gastropoda</taxon>
        <taxon>Patellogastropoda</taxon>
        <taxon>Patelloidea</taxon>
        <taxon>Patellidae</taxon>
        <taxon>Patella</taxon>
    </lineage>
</organism>
<evidence type="ECO:0000313" key="3">
    <source>
        <dbReference type="Proteomes" id="UP001347796"/>
    </source>
</evidence>
<evidence type="ECO:0000313" key="2">
    <source>
        <dbReference type="EMBL" id="KAK6178119.1"/>
    </source>
</evidence>
<dbReference type="AlphaFoldDB" id="A0AAN8JM00"/>
<evidence type="ECO:0000256" key="1">
    <source>
        <dbReference type="SAM" id="SignalP"/>
    </source>
</evidence>
<sequence>MMSLRVIAFIALVAVASVSAVPYGSYGMLNTIGAGIYTNPLLYSGIHGGGLFHNPYLLGGMYGKYGGNFLGGMYGHYGGYPGIGIPYFGKGYSEYISIYFILLQTLALT</sequence>
<gene>
    <name evidence="2" type="ORF">SNE40_012946</name>
</gene>
<dbReference type="EMBL" id="JAZGQO010000009">
    <property type="protein sequence ID" value="KAK6178119.1"/>
    <property type="molecule type" value="Genomic_DNA"/>
</dbReference>
<keyword evidence="3" id="KW-1185">Reference proteome</keyword>
<accession>A0AAN8JM00</accession>
<keyword evidence="1" id="KW-0732">Signal</keyword>
<dbReference type="Proteomes" id="UP001347796">
    <property type="component" value="Unassembled WGS sequence"/>
</dbReference>
<name>A0AAN8JM00_PATCE</name>
<comment type="caution">
    <text evidence="2">The sequence shown here is derived from an EMBL/GenBank/DDBJ whole genome shotgun (WGS) entry which is preliminary data.</text>
</comment>
<feature type="chain" id="PRO_5043027762" evidence="1">
    <location>
        <begin position="21"/>
        <end position="109"/>
    </location>
</feature>
<protein>
    <submittedName>
        <fullName evidence="2">Uncharacterized protein</fullName>
    </submittedName>
</protein>